<dbReference type="Proteomes" id="UP000280346">
    <property type="component" value="Unassembled WGS sequence"/>
</dbReference>
<sequence length="204" mass="22128">MTDDATFTAPKPLINLQTVSKRLGISAASKFITFDGQTVGTLTSETKDGVRLFIGRITDCQGHRAYHESRSLSEVASRLAILLTNKLRRSNPDADWGPLTLDASPGELKEIASGTRTVLRYPYAHRYSRVACPFGRPIVILNMSGTREGKSRTEATLVSVKKVPAAVAHAADPRLDIRYHRASSFAEVTFELVAPAADTSTASP</sequence>
<organism evidence="1 2">
    <name type="scientific">Azospirillum doebereinerae</name>
    <dbReference type="NCBI Taxonomy" id="92933"/>
    <lineage>
        <taxon>Bacteria</taxon>
        <taxon>Pseudomonadati</taxon>
        <taxon>Pseudomonadota</taxon>
        <taxon>Alphaproteobacteria</taxon>
        <taxon>Rhodospirillales</taxon>
        <taxon>Azospirillaceae</taxon>
        <taxon>Azospirillum</taxon>
    </lineage>
</organism>
<protein>
    <submittedName>
        <fullName evidence="1">Uncharacterized protein</fullName>
    </submittedName>
</protein>
<reference evidence="1 2" key="1">
    <citation type="submission" date="2018-12" db="EMBL/GenBank/DDBJ databases">
        <authorList>
            <person name="Yang Y."/>
        </authorList>
    </citation>
    <scope>NUCLEOTIDE SEQUENCE [LARGE SCALE GENOMIC DNA]</scope>
    <source>
        <strain evidence="1 2">GSF71</strain>
    </source>
</reference>
<name>A0A433IZM0_9PROT</name>
<dbReference type="AlphaFoldDB" id="A0A433IZM0"/>
<evidence type="ECO:0000313" key="2">
    <source>
        <dbReference type="Proteomes" id="UP000280346"/>
    </source>
</evidence>
<comment type="caution">
    <text evidence="1">The sequence shown here is derived from an EMBL/GenBank/DDBJ whole genome shotgun (WGS) entry which is preliminary data.</text>
</comment>
<evidence type="ECO:0000313" key="1">
    <source>
        <dbReference type="EMBL" id="RUQ61246.1"/>
    </source>
</evidence>
<proteinExistence type="predicted"/>
<keyword evidence="2" id="KW-1185">Reference proteome</keyword>
<gene>
    <name evidence="1" type="ORF">EJ913_30045</name>
</gene>
<dbReference type="RefSeq" id="WP_127004930.1">
    <property type="nucleotide sequence ID" value="NZ_JBNPXW010000033.1"/>
</dbReference>
<dbReference type="OrthoDB" id="17888at191"/>
<accession>A0A433IZM0</accession>
<dbReference type="EMBL" id="RZIJ01000047">
    <property type="protein sequence ID" value="RUQ61246.1"/>
    <property type="molecule type" value="Genomic_DNA"/>
</dbReference>